<accession>A0AAN6DXM1</accession>
<organism evidence="2 3">
    <name type="scientific">Exophiala viscosa</name>
    <dbReference type="NCBI Taxonomy" id="2486360"/>
    <lineage>
        <taxon>Eukaryota</taxon>
        <taxon>Fungi</taxon>
        <taxon>Dikarya</taxon>
        <taxon>Ascomycota</taxon>
        <taxon>Pezizomycotina</taxon>
        <taxon>Eurotiomycetes</taxon>
        <taxon>Chaetothyriomycetidae</taxon>
        <taxon>Chaetothyriales</taxon>
        <taxon>Herpotrichiellaceae</taxon>
        <taxon>Exophiala</taxon>
    </lineage>
</organism>
<feature type="compositionally biased region" description="Polar residues" evidence="1">
    <location>
        <begin position="21"/>
        <end position="36"/>
    </location>
</feature>
<reference evidence="2" key="1">
    <citation type="journal article" date="2022" name="bioRxiv">
        <title>Deciphering the potential niche of two novel black yeast fungi from a biological soil crust based on their genomes, phenotypes, and melanin regulation.</title>
        <authorList>
            <consortium name="DOE Joint Genome Institute"/>
            <person name="Carr E.C."/>
            <person name="Barton Q."/>
            <person name="Grambo S."/>
            <person name="Sullivan M."/>
            <person name="Renfro C.M."/>
            <person name="Kuo A."/>
            <person name="Pangilinan J."/>
            <person name="Lipzen A."/>
            <person name="Keymanesh K."/>
            <person name="Savage E."/>
            <person name="Barry K."/>
            <person name="Grigoriev I.V."/>
            <person name="Riekhof W.R."/>
            <person name="Harris S.S."/>
        </authorList>
    </citation>
    <scope>NUCLEOTIDE SEQUENCE</scope>
    <source>
        <strain evidence="2">JF 03-4F</strain>
    </source>
</reference>
<evidence type="ECO:0000313" key="3">
    <source>
        <dbReference type="Proteomes" id="UP001203852"/>
    </source>
</evidence>
<sequence length="335" mass="38167">MAQARNRRQSSDALSAFTIDDCTSVNSGDPVNQPFFSKSKKQPLPPSHTASTTWKSNYVKEQEEFERVKHRVKHIAPEHFKADAKPGRGPSEIFPQDVTEWTQHKKEILAIAQAEQQKNCELLKAQITARTKIPKQQRKIKSVFGVDGKVFNDSRGPVLAVPTIWSDEHSQVQATWPTLAELRWNGDSRECKLARTKCGRYLPPPRDPSEPSLTWHDQPFLRASPLDQTGPVYTQGPRPDEVYEANDDMNNDAEFEKPGNFFLGDNLMQEIGEWRPSFVPEWRQEQPGMRGELFIQDGQLERELVPGISHDNYAETHVEVMETLDFGIIGGHLKR</sequence>
<dbReference type="AlphaFoldDB" id="A0AAN6DXM1"/>
<dbReference type="Proteomes" id="UP001203852">
    <property type="component" value="Unassembled WGS sequence"/>
</dbReference>
<dbReference type="EMBL" id="MU404354">
    <property type="protein sequence ID" value="KAI1613323.1"/>
    <property type="molecule type" value="Genomic_DNA"/>
</dbReference>
<name>A0AAN6DXM1_9EURO</name>
<comment type="caution">
    <text evidence="2">The sequence shown here is derived from an EMBL/GenBank/DDBJ whole genome shotgun (WGS) entry which is preliminary data.</text>
</comment>
<feature type="region of interest" description="Disordered" evidence="1">
    <location>
        <begin position="1"/>
        <end position="53"/>
    </location>
</feature>
<keyword evidence="3" id="KW-1185">Reference proteome</keyword>
<protein>
    <submittedName>
        <fullName evidence="2">Uncharacterized protein</fullName>
    </submittedName>
</protein>
<evidence type="ECO:0000313" key="2">
    <source>
        <dbReference type="EMBL" id="KAI1613323.1"/>
    </source>
</evidence>
<gene>
    <name evidence="2" type="ORF">EDD36DRAFT_419461</name>
</gene>
<proteinExistence type="predicted"/>
<evidence type="ECO:0000256" key="1">
    <source>
        <dbReference type="SAM" id="MobiDB-lite"/>
    </source>
</evidence>